<feature type="domain" description="2Fe-2S ferredoxin-type" evidence="7">
    <location>
        <begin position="1"/>
        <end position="104"/>
    </location>
</feature>
<dbReference type="PRINTS" id="PR00355">
    <property type="entry name" value="ADRENODOXIN"/>
</dbReference>
<name>A0A347UIA8_9RHOB</name>
<dbReference type="GO" id="GO:0051537">
    <property type="term" value="F:2 iron, 2 sulfur cluster binding"/>
    <property type="evidence" value="ECO:0007669"/>
    <property type="project" value="UniProtKB-KW"/>
</dbReference>
<dbReference type="GO" id="GO:0009055">
    <property type="term" value="F:electron transfer activity"/>
    <property type="evidence" value="ECO:0007669"/>
    <property type="project" value="TreeGrafter"/>
</dbReference>
<dbReference type="InterPro" id="IPR001055">
    <property type="entry name" value="Adrenodoxin-like"/>
</dbReference>
<proteinExistence type="inferred from homology"/>
<evidence type="ECO:0000256" key="6">
    <source>
        <dbReference type="ARBA" id="ARBA00034078"/>
    </source>
</evidence>
<gene>
    <name evidence="8" type="ORF">BAR1_12020</name>
</gene>
<dbReference type="CDD" id="cd00207">
    <property type="entry name" value="fer2"/>
    <property type="match status" value="1"/>
</dbReference>
<dbReference type="RefSeq" id="WP_118943241.1">
    <property type="nucleotide sequence ID" value="NZ_CP032125.1"/>
</dbReference>
<dbReference type="SUPFAM" id="SSF54292">
    <property type="entry name" value="2Fe-2S ferredoxin-like"/>
    <property type="match status" value="1"/>
</dbReference>
<dbReference type="InterPro" id="IPR018298">
    <property type="entry name" value="Adrenodoxin_Fe-S_BS"/>
</dbReference>
<dbReference type="AlphaFoldDB" id="A0A347UIA8"/>
<evidence type="ECO:0000256" key="3">
    <source>
        <dbReference type="ARBA" id="ARBA00022723"/>
    </source>
</evidence>
<evidence type="ECO:0000256" key="4">
    <source>
        <dbReference type="ARBA" id="ARBA00023004"/>
    </source>
</evidence>
<keyword evidence="4" id="KW-0408">Iron</keyword>
<dbReference type="GO" id="GO:0140647">
    <property type="term" value="P:P450-containing electron transport chain"/>
    <property type="evidence" value="ECO:0007669"/>
    <property type="project" value="InterPro"/>
</dbReference>
<dbReference type="InterPro" id="IPR001041">
    <property type="entry name" value="2Fe-2S_ferredoxin-type"/>
</dbReference>
<keyword evidence="3" id="KW-0479">Metal-binding</keyword>
<dbReference type="PROSITE" id="PS00814">
    <property type="entry name" value="ADX"/>
    <property type="match status" value="1"/>
</dbReference>
<dbReference type="PANTHER" id="PTHR23426">
    <property type="entry name" value="FERREDOXIN/ADRENODOXIN"/>
    <property type="match status" value="1"/>
</dbReference>
<evidence type="ECO:0000313" key="9">
    <source>
        <dbReference type="Proteomes" id="UP000261704"/>
    </source>
</evidence>
<evidence type="ECO:0000259" key="7">
    <source>
        <dbReference type="PROSITE" id="PS51085"/>
    </source>
</evidence>
<keyword evidence="9" id="KW-1185">Reference proteome</keyword>
<accession>A0A347UIA8</accession>
<dbReference type="PANTHER" id="PTHR23426:SF65">
    <property type="entry name" value="FERREDOXIN-2, MITOCHONDRIAL"/>
    <property type="match status" value="1"/>
</dbReference>
<keyword evidence="5" id="KW-0411">Iron-sulfur</keyword>
<dbReference type="Pfam" id="PF00111">
    <property type="entry name" value="Fer2"/>
    <property type="match status" value="1"/>
</dbReference>
<keyword evidence="2" id="KW-0001">2Fe-2S</keyword>
<dbReference type="GO" id="GO:0046872">
    <property type="term" value="F:metal ion binding"/>
    <property type="evidence" value="ECO:0007669"/>
    <property type="project" value="UniProtKB-KW"/>
</dbReference>
<dbReference type="PROSITE" id="PS51085">
    <property type="entry name" value="2FE2S_FER_2"/>
    <property type="match status" value="1"/>
</dbReference>
<protein>
    <submittedName>
        <fullName evidence="8">(2Fe-2S)-binding protein</fullName>
    </submittedName>
</protein>
<dbReference type="InterPro" id="IPR012675">
    <property type="entry name" value="Beta-grasp_dom_sf"/>
</dbReference>
<evidence type="ECO:0000313" key="8">
    <source>
        <dbReference type="EMBL" id="AXX98586.1"/>
    </source>
</evidence>
<evidence type="ECO:0000256" key="2">
    <source>
        <dbReference type="ARBA" id="ARBA00022714"/>
    </source>
</evidence>
<dbReference type="Gene3D" id="3.10.20.30">
    <property type="match status" value="1"/>
</dbReference>
<comment type="similarity">
    <text evidence="1">Belongs to the adrenodoxin/putidaredoxin family.</text>
</comment>
<reference evidence="8 9" key="1">
    <citation type="submission" date="2018-09" db="EMBL/GenBank/DDBJ databases">
        <title>Profundibacter amoris BAR1 gen. nov., sp. nov., a new member of the Roseobacter clade isolated at Lokis Castle Vent Field on the Arctic Mid-Oceanic Ridge.</title>
        <authorList>
            <person name="Le Moine Bauer S."/>
            <person name="Sjoeberg A.G."/>
            <person name="L'Haridon S."/>
            <person name="Stokke R."/>
            <person name="Roalkvam I."/>
            <person name="Steen I.H."/>
            <person name="Dahle H."/>
        </authorList>
    </citation>
    <scope>NUCLEOTIDE SEQUENCE [LARGE SCALE GENOMIC DNA]</scope>
    <source>
        <strain evidence="8 9">BAR1</strain>
    </source>
</reference>
<dbReference type="OrthoDB" id="9799640at2"/>
<sequence length="104" mass="10910">MKVIWKVEGGDEFSADVKAGTTLKDAAMAQNVPYILGECGGSMSCATCHVVVAPDWVAATGAPGEFEDAVLDATEAPRQDNSRLSCQITMRDDLDGLVLIVPAP</sequence>
<dbReference type="Proteomes" id="UP000261704">
    <property type="component" value="Chromosome"/>
</dbReference>
<dbReference type="KEGG" id="pamo:BAR1_12020"/>
<organism evidence="8 9">
    <name type="scientific">Profundibacter amoris</name>
    <dbReference type="NCBI Taxonomy" id="2171755"/>
    <lineage>
        <taxon>Bacteria</taxon>
        <taxon>Pseudomonadati</taxon>
        <taxon>Pseudomonadota</taxon>
        <taxon>Alphaproteobacteria</taxon>
        <taxon>Rhodobacterales</taxon>
        <taxon>Paracoccaceae</taxon>
        <taxon>Profundibacter</taxon>
    </lineage>
</organism>
<comment type="cofactor">
    <cofactor evidence="6">
        <name>[2Fe-2S] cluster</name>
        <dbReference type="ChEBI" id="CHEBI:190135"/>
    </cofactor>
</comment>
<dbReference type="EMBL" id="CP032125">
    <property type="protein sequence ID" value="AXX98586.1"/>
    <property type="molecule type" value="Genomic_DNA"/>
</dbReference>
<evidence type="ECO:0000256" key="1">
    <source>
        <dbReference type="ARBA" id="ARBA00010914"/>
    </source>
</evidence>
<evidence type="ECO:0000256" key="5">
    <source>
        <dbReference type="ARBA" id="ARBA00023014"/>
    </source>
</evidence>
<dbReference type="InterPro" id="IPR036010">
    <property type="entry name" value="2Fe-2S_ferredoxin-like_sf"/>
</dbReference>